<keyword evidence="4 6" id="KW-0168">Coated pit</keyword>
<feature type="repeat" description="CHCR" evidence="7">
    <location>
        <begin position="986"/>
        <end position="1133"/>
    </location>
</feature>
<proteinExistence type="inferred from homology"/>
<dbReference type="GO" id="GO:0030132">
    <property type="term" value="C:clathrin coat of coated pit"/>
    <property type="evidence" value="ECO:0007669"/>
    <property type="project" value="InterPro"/>
</dbReference>
<dbReference type="Gene3D" id="1.25.40.730">
    <property type="match status" value="1"/>
</dbReference>
<dbReference type="GO" id="GO:0032051">
    <property type="term" value="F:clathrin light chain binding"/>
    <property type="evidence" value="ECO:0007669"/>
    <property type="project" value="InterPro"/>
</dbReference>
<comment type="similarity">
    <text evidence="1 6">Belongs to the clathrin heavy chain family.</text>
</comment>
<dbReference type="SUPFAM" id="SSF48371">
    <property type="entry name" value="ARM repeat"/>
    <property type="match status" value="5"/>
</dbReference>
<dbReference type="GO" id="GO:0071439">
    <property type="term" value="C:clathrin complex"/>
    <property type="evidence" value="ECO:0007669"/>
    <property type="project" value="InterPro"/>
</dbReference>
<dbReference type="InterPro" id="IPR015348">
    <property type="entry name" value="Clathrin_H-chain_linker_core"/>
</dbReference>
<dbReference type="InterPro" id="IPR016341">
    <property type="entry name" value="Clathrin_heavy_chain"/>
</dbReference>
<keyword evidence="3 6" id="KW-0472">Membrane</keyword>
<evidence type="ECO:0000256" key="4">
    <source>
        <dbReference type="ARBA" id="ARBA00023176"/>
    </source>
</evidence>
<name>A0A6T6C973_9RHOD</name>
<feature type="domain" description="Clathrin heavy chain linker core motif" evidence="8">
    <location>
        <begin position="333"/>
        <end position="355"/>
    </location>
</feature>
<dbReference type="EMBL" id="HBGH01012700">
    <property type="protein sequence ID" value="CAD9235004.1"/>
    <property type="molecule type" value="Transcribed_RNA"/>
</dbReference>
<dbReference type="Gene3D" id="1.25.40.10">
    <property type="entry name" value="Tetratricopeptide repeat domain"/>
    <property type="match status" value="2"/>
</dbReference>
<evidence type="ECO:0000313" key="9">
    <source>
        <dbReference type="EMBL" id="CAD9235004.1"/>
    </source>
</evidence>
<organism evidence="9">
    <name type="scientific">Compsopogon caeruleus</name>
    <dbReference type="NCBI Taxonomy" id="31354"/>
    <lineage>
        <taxon>Eukaryota</taxon>
        <taxon>Rhodophyta</taxon>
        <taxon>Compsopogonophyceae</taxon>
        <taxon>Compsopogonales</taxon>
        <taxon>Compsopogonaceae</taxon>
        <taxon>Compsopogon</taxon>
    </lineage>
</organism>
<evidence type="ECO:0000259" key="8">
    <source>
        <dbReference type="Pfam" id="PF09268"/>
    </source>
</evidence>
<evidence type="ECO:0000256" key="1">
    <source>
        <dbReference type="ARBA" id="ARBA00009535"/>
    </source>
</evidence>
<dbReference type="SMART" id="SM00299">
    <property type="entry name" value="CLH"/>
    <property type="match status" value="7"/>
</dbReference>
<dbReference type="GO" id="GO:0005198">
    <property type="term" value="F:structural molecule activity"/>
    <property type="evidence" value="ECO:0007669"/>
    <property type="project" value="InterPro"/>
</dbReference>
<dbReference type="PIRSF" id="PIRSF002290">
    <property type="entry name" value="Clathrin_H_chain"/>
    <property type="match status" value="1"/>
</dbReference>
<protein>
    <recommendedName>
        <fullName evidence="6">Clathrin heavy chain</fullName>
    </recommendedName>
</protein>
<dbReference type="PANTHER" id="PTHR10292:SF1">
    <property type="entry name" value="CLATHRIN HEAVY CHAIN"/>
    <property type="match status" value="1"/>
</dbReference>
<evidence type="ECO:0000313" key="10">
    <source>
        <dbReference type="EMBL" id="CAD9235005.1"/>
    </source>
</evidence>
<dbReference type="EMBL" id="HBGH01012701">
    <property type="protein sequence ID" value="CAD9235005.1"/>
    <property type="molecule type" value="Transcribed_RNA"/>
</dbReference>
<dbReference type="Gene3D" id="2.130.10.110">
    <property type="entry name" value="Clathrin heavy-chain terminal domain"/>
    <property type="match status" value="1"/>
</dbReference>
<reference evidence="9" key="1">
    <citation type="submission" date="2021-01" db="EMBL/GenBank/DDBJ databases">
        <authorList>
            <person name="Corre E."/>
            <person name="Pelletier E."/>
            <person name="Niang G."/>
            <person name="Scheremetjew M."/>
            <person name="Finn R."/>
            <person name="Kale V."/>
            <person name="Holt S."/>
            <person name="Cochrane G."/>
            <person name="Meng A."/>
            <person name="Brown T."/>
            <person name="Cohen L."/>
        </authorList>
    </citation>
    <scope>NUCLEOTIDE SEQUENCE</scope>
    <source>
        <strain evidence="9">SAG 36.94</strain>
    </source>
</reference>
<accession>A0A6T6C973</accession>
<dbReference type="PANTHER" id="PTHR10292">
    <property type="entry name" value="CLATHRIN HEAVY CHAIN RELATED"/>
    <property type="match status" value="1"/>
</dbReference>
<evidence type="ECO:0000256" key="7">
    <source>
        <dbReference type="PROSITE-ProRule" id="PRU01006"/>
    </source>
</evidence>
<comment type="function">
    <text evidence="6">Clathrin is the major protein of the polyhedral coat of coated pits and vesicles.</text>
</comment>
<dbReference type="InterPro" id="IPR055358">
    <property type="entry name" value="CHCR"/>
</dbReference>
<dbReference type="InterPro" id="IPR011990">
    <property type="entry name" value="TPR-like_helical_dom_sf"/>
</dbReference>
<dbReference type="Pfam" id="PF13838">
    <property type="entry name" value="Clathrin_H_link"/>
    <property type="match status" value="1"/>
</dbReference>
<evidence type="ECO:0000256" key="2">
    <source>
        <dbReference type="ARBA" id="ARBA00022737"/>
    </source>
</evidence>
<dbReference type="InterPro" id="IPR000547">
    <property type="entry name" value="Clathrin_H-chain/VPS_repeat"/>
</dbReference>
<evidence type="ECO:0000256" key="3">
    <source>
        <dbReference type="ARBA" id="ARBA00023136"/>
    </source>
</evidence>
<dbReference type="Pfam" id="PF09268">
    <property type="entry name" value="Clathrin-link"/>
    <property type="match status" value="1"/>
</dbReference>
<feature type="repeat" description="CHCR" evidence="7">
    <location>
        <begin position="693"/>
        <end position="835"/>
    </location>
</feature>
<dbReference type="PROSITE" id="PS50236">
    <property type="entry name" value="CHCR"/>
    <property type="match status" value="5"/>
</dbReference>
<feature type="repeat" description="CHCR" evidence="7">
    <location>
        <begin position="840"/>
        <end position="979"/>
    </location>
</feature>
<dbReference type="GO" id="GO:0030130">
    <property type="term" value="C:clathrin coat of trans-Golgi network vesicle"/>
    <property type="evidence" value="ECO:0007669"/>
    <property type="project" value="InterPro"/>
</dbReference>
<dbReference type="GO" id="GO:0006886">
    <property type="term" value="P:intracellular protein transport"/>
    <property type="evidence" value="ECO:0007669"/>
    <property type="project" value="UniProtKB-UniRule"/>
</dbReference>
<dbReference type="Pfam" id="PF00637">
    <property type="entry name" value="Clathrin"/>
    <property type="match status" value="7"/>
</dbReference>
<sequence length="1728" mass="196302">MVQQPVKLTEVLLLPSLGVNPDSLTFATCTLESDKYVCVLEAVGQSQPSVVIVDTENPKGVVRRSIVAEAAAMNPRSKIIALRAGSALQIVEFDTKRKLKSCVMSDPAIFIKWITERTLGLVTATAVYHWRIDDEHDPLKMFDRHRNLASAQITDYKVDRYGEWLALVGISPTEGGSVTGNVQLFSVKKKLSQALDANIAAFASLRIAGYDTTLFVFATRTADKYKLHVIEVETEKKPKTAPKFERQQCDLYCAPEMPGDFPLSMQVSSKYAIAYVVTKMGYLHIYDIEGAVCLYVNRICDTTMFVTSKHENSGGIVGITRKGQLLVAAVEPDAVIPYVMSKLRDVELATRLASRNGFKGAERLFSDQFRELFEDGDYEAAAIIASESPASSLRTRETIELFKSVRPSGAGPSPLMIYFNKLLERETLNQVETLELVLFCTGNGKAHLLEKWLKEEKLECTEEAGDVVYRVNPTIALAVYIKAKAHMRVIQCMIETGQTANVPTYAKKAGMNVEAMDLVQMASKISSQAALELANSMQQALVVLEKKPKSSVDHEAMFDMFLQKGLLQEATSYCLDNLEDDSEWGRLQTKCLSANLTNMPHVADAILQQDIWHYFEKFKIALLCERAGLLHHALENFTDLSDVKRVITNTHIINPNFILQYFGTLSPDAGLECLEEIIRVNPRGNLTLAVQIAAKYSDDMGPKNLMRIFSSIKQPNALFLYLGAIVNFSSDPEVHYSYIESSVKLEQYHETERVTRESNYYDPERVKNFLKDNNLKDPRPLINVCDRFGFVEEMVKFMVRGGKIKFVEGYVQKVNPTKCPVVVGSLLDLDVAEDRIKSLVMSVKNMVPVEELIDEVDKRGKLKILLQFLESKIADGSTEEGVHSGAAKVYVETNVNPEHFLRNNPYYDSRKVGKYCERRDPLLAFVAYERGKCDDDVLNVTNNNSLFREQASYVVDRENKDLWRKVLDEQNPFRNLFIDQVVSTALPKIKAPEKVAVAVQGFLEADMPEVLMEMLERLVMSTSNTAFSRNQNLQNLLILTSIRARPERVMEYIRRLDNYDGIEIARVCVGAGLGEEAYTIYYKFQEWEGAVGVLIDVVKDFGRAEAFAHKIAKPEVWSRLGIAMLKVGQVYDGVACLMRAKDPSEYLLAIEMVKEHGEDRDWGIVVKYLKTVRKRVKNYKVIDTEVVYGHCRLNQLGEVEEFLSLENETNIDDVGERCFDEERWVPAKMMLMMAKNWVLLAIVLVNLHEYKEAVGVARLANRVKTWKYVCFGCVDGREFRLAKQCGIHVVIEASELTEVLDHYQDRGHFQELIDLMDDSLSHDRAHQAMFTETGVLYTKYRQHQLFDFIKMWWQRFSIPRVIRACEAAWLWREAVFLFVQYKEYDNAAKAMMDHFADAWDHGEFVDVLTKVGALEVMYQAIQFYAQWVPEHLVDILIVLAPRCEATRAITILMHAHQDLFGNFGVLSVCKHFLRKVQEADIPEINSALNDILIEEENVEELHDSVDNFQNFDQFSLAKRLEKHKLIDMRQVSIKLFYRSGKYEHAIALSKREKLWKSAIDAASASEDPELIEELALYFLDNTLFECFTALLYTAYQSFPVDVAAELAWSRGKLPFFMPFMIQAVHEVGHRLMKLQQERVEDREREQRAKQQEEDEVNDDPSILLYGLGPEHMRNAPLMIGYHGPAADGGYMPATGGGFIPQIGWHPMNPSMQPPATAMYNTFAFPPQG</sequence>
<keyword evidence="2" id="KW-0677">Repeat</keyword>
<dbReference type="GO" id="GO:0006898">
    <property type="term" value="P:receptor-mediated endocytosis"/>
    <property type="evidence" value="ECO:0007669"/>
    <property type="project" value="TreeGrafter"/>
</dbReference>
<gene>
    <name evidence="9" type="ORF">CCAE0312_LOCUS7094</name>
    <name evidence="10" type="ORF">CCAE0312_LOCUS7095</name>
</gene>
<comment type="subcellular location">
    <subcellularLocation>
        <location evidence="6">Cytoplasmic vesicle membrane</location>
        <topology evidence="6">Peripheral membrane protein</topology>
        <orientation evidence="6">Cytoplasmic side</orientation>
    </subcellularLocation>
    <subcellularLocation>
        <location evidence="6">Membrane</location>
        <location evidence="6">Coated pit</location>
        <topology evidence="6">Peripheral membrane protein</topology>
        <orientation evidence="6">Cytoplasmic side</orientation>
    </subcellularLocation>
</comment>
<dbReference type="InterPro" id="IPR016024">
    <property type="entry name" value="ARM-type_fold"/>
</dbReference>
<feature type="repeat" description="CHCR" evidence="7">
    <location>
        <begin position="1436"/>
        <end position="1587"/>
    </location>
</feature>
<keyword evidence="5 6" id="KW-0968">Cytoplasmic vesicle</keyword>
<evidence type="ECO:0000256" key="5">
    <source>
        <dbReference type="ARBA" id="ARBA00023329"/>
    </source>
</evidence>
<dbReference type="InterPro" id="IPR016025">
    <property type="entry name" value="Clathrin_H-chain_N"/>
</dbReference>
<dbReference type="FunFam" id="1.25.40.10:FF:000001">
    <property type="entry name" value="Clathrin heavy chain"/>
    <property type="match status" value="1"/>
</dbReference>
<dbReference type="SUPFAM" id="SSF50989">
    <property type="entry name" value="Clathrin heavy-chain terminal domain"/>
    <property type="match status" value="1"/>
</dbReference>
<feature type="repeat" description="CHCR" evidence="7">
    <location>
        <begin position="1287"/>
        <end position="1433"/>
    </location>
</feature>
<evidence type="ECO:0000256" key="6">
    <source>
        <dbReference type="PIRNR" id="PIRNR002290"/>
    </source>
</evidence>